<evidence type="ECO:0000256" key="6">
    <source>
        <dbReference type="ARBA" id="ARBA00023002"/>
    </source>
</evidence>
<keyword evidence="3" id="KW-0444">Lipid biosynthesis</keyword>
<evidence type="ECO:0000313" key="11">
    <source>
        <dbReference type="EMBL" id="PMD53586.1"/>
    </source>
</evidence>
<dbReference type="InParanoid" id="A0A2J6SS34"/>
<evidence type="ECO:0000256" key="9">
    <source>
        <dbReference type="SAM" id="Phobius"/>
    </source>
</evidence>
<dbReference type="GeneID" id="36583860"/>
<sequence length="332" mass="37623">MAPPVTLKVSSRIPKKPIKKLPTSIEITDKTTVQDVKDTLAKRAGGWDPNRFGLYEPEKKKLLKDRRALISQQESVLSGKEILVKDLGPQLSWTTVFMIEYSGPIIIHLLFPFLLRPYLYKLSLPYLPYTSSSLPPLSTSQLLACAIIVLHFVKREYETLFIHRFSLATMPLFNIFKNSAHYWFLSGAWLAYWIYAPGSYTALETPLTQKLDIIGLVLYIFGEVSNFHTHVTLSKLRSPGGTERGVPKGYGFGLVTCPNYLFEMIAWTGVLLVTRSSATLLFMVVAFVQMHIWALKKEKALRTEFPKEYRKKKYQIIPGPAALVGYLSGKAK</sequence>
<evidence type="ECO:0000256" key="5">
    <source>
        <dbReference type="ARBA" id="ARBA00022989"/>
    </source>
</evidence>
<evidence type="ECO:0000256" key="3">
    <source>
        <dbReference type="ARBA" id="ARBA00022516"/>
    </source>
</evidence>
<keyword evidence="7" id="KW-0443">Lipid metabolism</keyword>
<dbReference type="GO" id="GO:0016627">
    <property type="term" value="F:oxidoreductase activity, acting on the CH-CH group of donors"/>
    <property type="evidence" value="ECO:0007669"/>
    <property type="project" value="InterPro"/>
</dbReference>
<dbReference type="GO" id="GO:0042761">
    <property type="term" value="P:very long-chain fatty acid biosynthetic process"/>
    <property type="evidence" value="ECO:0007669"/>
    <property type="project" value="TreeGrafter"/>
</dbReference>
<dbReference type="AlphaFoldDB" id="A0A2J6SS34"/>
<evidence type="ECO:0000256" key="4">
    <source>
        <dbReference type="ARBA" id="ARBA00022692"/>
    </source>
</evidence>
<feature type="transmembrane region" description="Helical" evidence="9">
    <location>
        <begin position="264"/>
        <end position="288"/>
    </location>
</feature>
<keyword evidence="8 9" id="KW-0472">Membrane</keyword>
<accession>A0A2J6SS34</accession>
<feature type="transmembrane region" description="Helical" evidence="9">
    <location>
        <begin position="134"/>
        <end position="153"/>
    </location>
</feature>
<dbReference type="Proteomes" id="UP000235371">
    <property type="component" value="Unassembled WGS sequence"/>
</dbReference>
<dbReference type="EMBL" id="KZ613872">
    <property type="protein sequence ID" value="PMD53586.1"/>
    <property type="molecule type" value="Genomic_DNA"/>
</dbReference>
<dbReference type="Pfam" id="PF02544">
    <property type="entry name" value="Steroid_dh"/>
    <property type="match status" value="1"/>
</dbReference>
<dbReference type="GO" id="GO:0016020">
    <property type="term" value="C:membrane"/>
    <property type="evidence" value="ECO:0007669"/>
    <property type="project" value="UniProtKB-SubCell"/>
</dbReference>
<evidence type="ECO:0000256" key="7">
    <source>
        <dbReference type="ARBA" id="ARBA00023098"/>
    </source>
</evidence>
<dbReference type="InterPro" id="IPR039357">
    <property type="entry name" value="SRD5A/TECR"/>
</dbReference>
<feature type="transmembrane region" description="Helical" evidence="9">
    <location>
        <begin position="174"/>
        <end position="195"/>
    </location>
</feature>
<evidence type="ECO:0000256" key="2">
    <source>
        <dbReference type="ARBA" id="ARBA00007742"/>
    </source>
</evidence>
<dbReference type="InterPro" id="IPR001104">
    <property type="entry name" value="3-oxo-5_a-steroid_4-DH_C"/>
</dbReference>
<name>A0A2J6SS34_9HELO</name>
<dbReference type="STRING" id="1095630.A0A2J6SS34"/>
<protein>
    <recommendedName>
        <fullName evidence="10">3-oxo-5-alpha-steroid 4-dehydrogenase C-terminal domain-containing protein</fullName>
    </recommendedName>
</protein>
<dbReference type="PANTHER" id="PTHR10556:SF28">
    <property type="entry name" value="VERY-LONG-CHAIN ENOYL-COA REDUCTASE"/>
    <property type="match status" value="1"/>
</dbReference>
<dbReference type="Gene3D" id="1.20.120.1630">
    <property type="match status" value="1"/>
</dbReference>
<evidence type="ECO:0000313" key="12">
    <source>
        <dbReference type="Proteomes" id="UP000235371"/>
    </source>
</evidence>
<comment type="subcellular location">
    <subcellularLocation>
        <location evidence="1">Membrane</location>
        <topology evidence="1">Multi-pass membrane protein</topology>
    </subcellularLocation>
</comment>
<evidence type="ECO:0000256" key="8">
    <source>
        <dbReference type="ARBA" id="ARBA00023136"/>
    </source>
</evidence>
<keyword evidence="12" id="KW-1185">Reference proteome</keyword>
<dbReference type="FunCoup" id="A0A2J6SS34">
    <property type="interactions" value="440"/>
</dbReference>
<keyword evidence="4 9" id="KW-0812">Transmembrane</keyword>
<dbReference type="PROSITE" id="PS50244">
    <property type="entry name" value="S5A_REDUCTASE"/>
    <property type="match status" value="1"/>
</dbReference>
<comment type="similarity">
    <text evidence="2">Belongs to the steroid 5-alpha reductase family.</text>
</comment>
<keyword evidence="5 9" id="KW-1133">Transmembrane helix</keyword>
<feature type="domain" description="3-oxo-5-alpha-steroid 4-dehydrogenase C-terminal" evidence="10">
    <location>
        <begin position="169"/>
        <end position="318"/>
    </location>
</feature>
<proteinExistence type="inferred from homology"/>
<dbReference type="OrthoDB" id="540503at2759"/>
<dbReference type="RefSeq" id="XP_024730490.1">
    <property type="nucleotide sequence ID" value="XM_024875781.1"/>
</dbReference>
<gene>
    <name evidence="11" type="ORF">K444DRAFT_541272</name>
</gene>
<keyword evidence="6" id="KW-0560">Oxidoreductase</keyword>
<dbReference type="PANTHER" id="PTHR10556">
    <property type="entry name" value="3-OXO-5-ALPHA-STEROID 4-DEHYDROGENASE"/>
    <property type="match status" value="1"/>
</dbReference>
<reference evidence="11 12" key="1">
    <citation type="submission" date="2016-04" db="EMBL/GenBank/DDBJ databases">
        <title>A degradative enzymes factory behind the ericoid mycorrhizal symbiosis.</title>
        <authorList>
            <consortium name="DOE Joint Genome Institute"/>
            <person name="Martino E."/>
            <person name="Morin E."/>
            <person name="Grelet G."/>
            <person name="Kuo A."/>
            <person name="Kohler A."/>
            <person name="Daghino S."/>
            <person name="Barry K."/>
            <person name="Choi C."/>
            <person name="Cichocki N."/>
            <person name="Clum A."/>
            <person name="Copeland A."/>
            <person name="Hainaut M."/>
            <person name="Haridas S."/>
            <person name="Labutti K."/>
            <person name="Lindquist E."/>
            <person name="Lipzen A."/>
            <person name="Khouja H.-R."/>
            <person name="Murat C."/>
            <person name="Ohm R."/>
            <person name="Olson A."/>
            <person name="Spatafora J."/>
            <person name="Veneault-Fourrey C."/>
            <person name="Henrissat B."/>
            <person name="Grigoriev I."/>
            <person name="Martin F."/>
            <person name="Perotto S."/>
        </authorList>
    </citation>
    <scope>NUCLEOTIDE SEQUENCE [LARGE SCALE GENOMIC DNA]</scope>
    <source>
        <strain evidence="11 12">E</strain>
    </source>
</reference>
<evidence type="ECO:0000256" key="1">
    <source>
        <dbReference type="ARBA" id="ARBA00004141"/>
    </source>
</evidence>
<feature type="transmembrane region" description="Helical" evidence="9">
    <location>
        <begin position="91"/>
        <end position="114"/>
    </location>
</feature>
<evidence type="ECO:0000259" key="10">
    <source>
        <dbReference type="Pfam" id="PF02544"/>
    </source>
</evidence>
<organism evidence="11 12">
    <name type="scientific">Hyaloscypha bicolor E</name>
    <dbReference type="NCBI Taxonomy" id="1095630"/>
    <lineage>
        <taxon>Eukaryota</taxon>
        <taxon>Fungi</taxon>
        <taxon>Dikarya</taxon>
        <taxon>Ascomycota</taxon>
        <taxon>Pezizomycotina</taxon>
        <taxon>Leotiomycetes</taxon>
        <taxon>Helotiales</taxon>
        <taxon>Hyaloscyphaceae</taxon>
        <taxon>Hyaloscypha</taxon>
        <taxon>Hyaloscypha bicolor</taxon>
    </lineage>
</organism>